<dbReference type="RefSeq" id="WP_009163101.1">
    <property type="nucleotide sequence ID" value="NZ_KB291004.1"/>
</dbReference>
<accession>L1N7A3</accession>
<dbReference type="PATRIC" id="fig|1127699.3.peg.1662"/>
<name>L1N7A3_9BACT</name>
<sequence>MNKKWLVLVLSIIICAPVFSQDDDILQSSDLQVIASLLVDNPDIAKSSAEKLIKKNKENTELIAAIGRVFLNGGDLDSAKDYFKRAQRCRRISTKAINLGGDIAKANNKLDSAEYYYARSMYFDRKNPEAYYKYANLFISKDVQKSIEALNRLKINRPDINVNKSIADLYYEANDFTKAQEAYESIGPDSLDDKELMQYSLVLYAKKNYQKSLELAQMGHKRNAKDPVFNRLLLYNNTELQNYDDAVKSADDLFYRSKDAKLQYQDYIYYGYALNGQGKTHEAIEQFNIALEKNANLPGINKQISDAYLRINDYDNAIKYYQAYISKLKDDDENRAYELYQLGRLYWRKGIAKQEGNTLTQDQAQAIEQANHVFGEVAALRPNSYLGYYWQAKASSLLDPDYTRGLAKPYYLKAIELLEQSGESKDHLIECYKQLSFYYYSQQAYDMAIEYARKVQTVDPDDDYAKRMIETATVAASQKPIVKKSTTKKSTAKKTVRKRSKR</sequence>
<dbReference type="OrthoDB" id="638548at2"/>
<dbReference type="InterPro" id="IPR019734">
    <property type="entry name" value="TPR_rpt"/>
</dbReference>
<protein>
    <submittedName>
        <fullName evidence="6">Tetratricopeptide repeat protein</fullName>
    </submittedName>
</protein>
<proteinExistence type="predicted"/>
<dbReference type="PROSITE" id="PS50005">
    <property type="entry name" value="TPR"/>
    <property type="match status" value="1"/>
</dbReference>
<feature type="chain" id="PRO_5003954793" evidence="5">
    <location>
        <begin position="21"/>
        <end position="502"/>
    </location>
</feature>
<dbReference type="Proteomes" id="UP000010433">
    <property type="component" value="Unassembled WGS sequence"/>
</dbReference>
<feature type="repeat" description="TPR" evidence="3">
    <location>
        <begin position="429"/>
        <end position="462"/>
    </location>
</feature>
<dbReference type="EMBL" id="AMEP01000104">
    <property type="protein sequence ID" value="EKX99215.1"/>
    <property type="molecule type" value="Genomic_DNA"/>
</dbReference>
<dbReference type="PANTHER" id="PTHR45586">
    <property type="entry name" value="TPR REPEAT-CONTAINING PROTEIN PA4667"/>
    <property type="match status" value="1"/>
</dbReference>
<evidence type="ECO:0000256" key="5">
    <source>
        <dbReference type="SAM" id="SignalP"/>
    </source>
</evidence>
<evidence type="ECO:0000313" key="6">
    <source>
        <dbReference type="EMBL" id="EKX99215.1"/>
    </source>
</evidence>
<dbReference type="SUPFAM" id="SSF48452">
    <property type="entry name" value="TPR-like"/>
    <property type="match status" value="2"/>
</dbReference>
<reference evidence="6 7" key="1">
    <citation type="submission" date="2012-05" db="EMBL/GenBank/DDBJ databases">
        <authorList>
            <person name="Weinstock G."/>
            <person name="Sodergren E."/>
            <person name="Lobos E.A."/>
            <person name="Fulton L."/>
            <person name="Fulton R."/>
            <person name="Courtney L."/>
            <person name="Fronick C."/>
            <person name="O'Laughlin M."/>
            <person name="Godfrey J."/>
            <person name="Wilson R.M."/>
            <person name="Miner T."/>
            <person name="Farmer C."/>
            <person name="Delehaunty K."/>
            <person name="Cordes M."/>
            <person name="Minx P."/>
            <person name="Tomlinson C."/>
            <person name="Chen J."/>
            <person name="Wollam A."/>
            <person name="Pepin K.H."/>
            <person name="Bhonagiri V."/>
            <person name="Zhang X."/>
            <person name="Suruliraj S."/>
            <person name="Warren W."/>
            <person name="Mitreva M."/>
            <person name="Mardis E.R."/>
            <person name="Wilson R.K."/>
        </authorList>
    </citation>
    <scope>NUCLEOTIDE SEQUENCE [LARGE SCALE GENOMIC DNA]</scope>
    <source>
        <strain evidence="6 7">F0055</strain>
    </source>
</reference>
<evidence type="ECO:0000313" key="7">
    <source>
        <dbReference type="Proteomes" id="UP000010433"/>
    </source>
</evidence>
<evidence type="ECO:0000256" key="4">
    <source>
        <dbReference type="SAM" id="MobiDB-lite"/>
    </source>
</evidence>
<keyword evidence="5" id="KW-0732">Signal</keyword>
<dbReference type="HOGENOM" id="CLU_032900_2_0_10"/>
<evidence type="ECO:0000256" key="2">
    <source>
        <dbReference type="ARBA" id="ARBA00022803"/>
    </source>
</evidence>
<organism evidence="6 7">
    <name type="scientific">Hoylesella saccharolytica F0055</name>
    <dbReference type="NCBI Taxonomy" id="1127699"/>
    <lineage>
        <taxon>Bacteria</taxon>
        <taxon>Pseudomonadati</taxon>
        <taxon>Bacteroidota</taxon>
        <taxon>Bacteroidia</taxon>
        <taxon>Bacteroidales</taxon>
        <taxon>Prevotellaceae</taxon>
        <taxon>Hoylesella</taxon>
    </lineage>
</organism>
<dbReference type="SMART" id="SM00028">
    <property type="entry name" value="TPR"/>
    <property type="match status" value="5"/>
</dbReference>
<comment type="caution">
    <text evidence="6">The sequence shown here is derived from an EMBL/GenBank/DDBJ whole genome shotgun (WGS) entry which is preliminary data.</text>
</comment>
<dbReference type="InterPro" id="IPR051012">
    <property type="entry name" value="CellSynth/LPSAsmb/PSIAsmb"/>
</dbReference>
<feature type="region of interest" description="Disordered" evidence="4">
    <location>
        <begin position="477"/>
        <end position="502"/>
    </location>
</feature>
<feature type="compositionally biased region" description="Basic residues" evidence="4">
    <location>
        <begin position="481"/>
        <end position="502"/>
    </location>
</feature>
<dbReference type="STRING" id="1127699.HMPREF9151_01802"/>
<dbReference type="PANTHER" id="PTHR45586:SF1">
    <property type="entry name" value="LIPOPOLYSACCHARIDE ASSEMBLY PROTEIN B"/>
    <property type="match status" value="1"/>
</dbReference>
<evidence type="ECO:0000256" key="1">
    <source>
        <dbReference type="ARBA" id="ARBA00022737"/>
    </source>
</evidence>
<feature type="signal peptide" evidence="5">
    <location>
        <begin position="1"/>
        <end position="20"/>
    </location>
</feature>
<keyword evidence="7" id="KW-1185">Reference proteome</keyword>
<dbReference type="Pfam" id="PF13432">
    <property type="entry name" value="TPR_16"/>
    <property type="match status" value="1"/>
</dbReference>
<gene>
    <name evidence="6" type="ORF">HMPREF9151_01802</name>
</gene>
<dbReference type="InterPro" id="IPR011990">
    <property type="entry name" value="TPR-like_helical_dom_sf"/>
</dbReference>
<dbReference type="AlphaFoldDB" id="L1N7A3"/>
<dbReference type="Gene3D" id="1.25.40.10">
    <property type="entry name" value="Tetratricopeptide repeat domain"/>
    <property type="match status" value="2"/>
</dbReference>
<evidence type="ECO:0000256" key="3">
    <source>
        <dbReference type="PROSITE-ProRule" id="PRU00339"/>
    </source>
</evidence>
<keyword evidence="1" id="KW-0677">Repeat</keyword>
<keyword evidence="2 3" id="KW-0802">TPR repeat</keyword>